<feature type="domain" description="SHSP" evidence="8">
    <location>
        <begin position="4"/>
        <end position="108"/>
    </location>
</feature>
<evidence type="ECO:0000313" key="9">
    <source>
        <dbReference type="EMBL" id="KAD4982299.1"/>
    </source>
</evidence>
<evidence type="ECO:0000256" key="4">
    <source>
        <dbReference type="PROSITE-ProRule" id="PRU00285"/>
    </source>
</evidence>
<dbReference type="Proteomes" id="UP000326396">
    <property type="component" value="Linkage Group LG18"/>
</dbReference>
<evidence type="ECO:0000256" key="5">
    <source>
        <dbReference type="RuleBase" id="RU003616"/>
    </source>
</evidence>
<evidence type="ECO:0000256" key="3">
    <source>
        <dbReference type="ARBA" id="ARBA00022821"/>
    </source>
</evidence>
<keyword evidence="10" id="KW-1185">Reference proteome</keyword>
<keyword evidence="7" id="KW-1133">Transmembrane helix</keyword>
<evidence type="ECO:0000256" key="1">
    <source>
        <dbReference type="ARBA" id="ARBA00004162"/>
    </source>
</evidence>
<keyword evidence="7" id="KW-0472">Membrane</keyword>
<evidence type="ECO:0000256" key="2">
    <source>
        <dbReference type="ARBA" id="ARBA00022475"/>
    </source>
</evidence>
<keyword evidence="2" id="KW-1003">Cell membrane</keyword>
<evidence type="ECO:0000259" key="8">
    <source>
        <dbReference type="PROSITE" id="PS01031"/>
    </source>
</evidence>
<dbReference type="CDD" id="cd06464">
    <property type="entry name" value="ACD_sHsps-like"/>
    <property type="match status" value="1"/>
</dbReference>
<evidence type="ECO:0000256" key="6">
    <source>
        <dbReference type="SAM" id="MobiDB-lite"/>
    </source>
</evidence>
<dbReference type="Pfam" id="PF00011">
    <property type="entry name" value="HSP20"/>
    <property type="match status" value="1"/>
</dbReference>
<protein>
    <recommendedName>
        <fullName evidence="8">SHSP domain-containing protein</fullName>
    </recommendedName>
</protein>
<feature type="compositionally biased region" description="Polar residues" evidence="6">
    <location>
        <begin position="161"/>
        <end position="171"/>
    </location>
</feature>
<feature type="compositionally biased region" description="Basic and acidic residues" evidence="6">
    <location>
        <begin position="172"/>
        <end position="187"/>
    </location>
</feature>
<feature type="region of interest" description="Disordered" evidence="6">
    <location>
        <begin position="95"/>
        <end position="234"/>
    </location>
</feature>
<proteinExistence type="inferred from homology"/>
<gene>
    <name evidence="9" type="ORF">E3N88_18970</name>
</gene>
<dbReference type="InterPro" id="IPR008978">
    <property type="entry name" value="HSP20-like_chaperone"/>
</dbReference>
<evidence type="ECO:0000313" key="10">
    <source>
        <dbReference type="Proteomes" id="UP000326396"/>
    </source>
</evidence>
<comment type="caution">
    <text evidence="9">The sequence shown here is derived from an EMBL/GenBank/DDBJ whole genome shotgun (WGS) entry which is preliminary data.</text>
</comment>
<evidence type="ECO:0000256" key="7">
    <source>
        <dbReference type="SAM" id="Phobius"/>
    </source>
</evidence>
<dbReference type="SUPFAM" id="SSF49764">
    <property type="entry name" value="HSP20-like chaperones"/>
    <property type="match status" value="1"/>
</dbReference>
<name>A0A5N6NMF1_9ASTR</name>
<dbReference type="GO" id="GO:0005886">
    <property type="term" value="C:plasma membrane"/>
    <property type="evidence" value="ECO:0007669"/>
    <property type="project" value="UniProtKB-SubCell"/>
</dbReference>
<dbReference type="PANTHER" id="PTHR43670:SF73">
    <property type="entry name" value="INACTIVE PROTEIN RESTRICTED TEV MOVEMENT 2-LIKE"/>
    <property type="match status" value="1"/>
</dbReference>
<dbReference type="Gene3D" id="2.60.40.790">
    <property type="match status" value="1"/>
</dbReference>
<dbReference type="EMBL" id="SZYD01000010">
    <property type="protein sequence ID" value="KAD4982299.1"/>
    <property type="molecule type" value="Genomic_DNA"/>
</dbReference>
<feature type="compositionally biased region" description="Basic and acidic residues" evidence="6">
    <location>
        <begin position="196"/>
        <end position="225"/>
    </location>
</feature>
<accession>A0A5N6NMF1</accession>
<keyword evidence="7" id="KW-0812">Transmembrane</keyword>
<comment type="similarity">
    <text evidence="4 5">Belongs to the small heat shock protein (HSP20) family.</text>
</comment>
<reference evidence="9 10" key="1">
    <citation type="submission" date="2019-05" db="EMBL/GenBank/DDBJ databases">
        <title>Mikania micrantha, genome provides insights into the molecular mechanism of rapid growth.</title>
        <authorList>
            <person name="Liu B."/>
        </authorList>
    </citation>
    <scope>NUCLEOTIDE SEQUENCE [LARGE SCALE GENOMIC DNA]</scope>
    <source>
        <strain evidence="9">NLD-2019</strain>
        <tissue evidence="9">Leaf</tissue>
    </source>
</reference>
<organism evidence="9 10">
    <name type="scientific">Mikania micrantha</name>
    <name type="common">bitter vine</name>
    <dbReference type="NCBI Taxonomy" id="192012"/>
    <lineage>
        <taxon>Eukaryota</taxon>
        <taxon>Viridiplantae</taxon>
        <taxon>Streptophyta</taxon>
        <taxon>Embryophyta</taxon>
        <taxon>Tracheophyta</taxon>
        <taxon>Spermatophyta</taxon>
        <taxon>Magnoliopsida</taxon>
        <taxon>eudicotyledons</taxon>
        <taxon>Gunneridae</taxon>
        <taxon>Pentapetalae</taxon>
        <taxon>asterids</taxon>
        <taxon>campanulids</taxon>
        <taxon>Asterales</taxon>
        <taxon>Asteraceae</taxon>
        <taxon>Asteroideae</taxon>
        <taxon>Heliantheae alliance</taxon>
        <taxon>Eupatorieae</taxon>
        <taxon>Mikania</taxon>
    </lineage>
</organism>
<comment type="subcellular location">
    <subcellularLocation>
        <location evidence="1">Cell membrane</location>
        <topology evidence="1">Single-pass membrane protein</topology>
    </subcellularLocation>
</comment>
<dbReference type="GO" id="GO:0006952">
    <property type="term" value="P:defense response"/>
    <property type="evidence" value="ECO:0007669"/>
    <property type="project" value="UniProtKB-KW"/>
</dbReference>
<dbReference type="InterPro" id="IPR002068">
    <property type="entry name" value="A-crystallin/Hsp20_dom"/>
</dbReference>
<dbReference type="GO" id="GO:0034605">
    <property type="term" value="P:cellular response to heat"/>
    <property type="evidence" value="ECO:0007669"/>
    <property type="project" value="TreeGrafter"/>
</dbReference>
<keyword evidence="3" id="KW-0611">Plant defense</keyword>
<feature type="transmembrane region" description="Helical" evidence="7">
    <location>
        <begin position="251"/>
        <end position="269"/>
    </location>
</feature>
<dbReference type="PROSITE" id="PS01031">
    <property type="entry name" value="SHSP"/>
    <property type="match status" value="1"/>
</dbReference>
<sequence length="277" mass="30806">MNSQGATEFVPSFEWVNEDDCDTLLLYLPGFIKEQLRVQLRSRTLIISGQRKLQDNTLSVFRKEFPVAEHCVINKITAKFEGNILYVKQPKSNPLVAKQDEKDPTKSNSPVTKQEEKDPAKSSSPVTKQEEKDPANAPTLVPKKPIDEPKGHHEKTKHVSKPTSSTQPNENSDVRNNVKDGHKKDLGENTSNKPKVPQEKAKNNAKDGPEKNVGEKDGELKETKGVCENASKKKMAGGSTLAMKMKPSRKTVVKVLVIVTGFVMVVYGTKMIQSWMA</sequence>
<dbReference type="OrthoDB" id="1431247at2759"/>
<dbReference type="AlphaFoldDB" id="A0A5N6NMF1"/>
<dbReference type="PANTHER" id="PTHR43670">
    <property type="entry name" value="HEAT SHOCK PROTEIN 26"/>
    <property type="match status" value="1"/>
</dbReference>